<dbReference type="EMBL" id="JALJAT010000007">
    <property type="protein sequence ID" value="KAK4468080.1"/>
    <property type="molecule type" value="Genomic_DNA"/>
</dbReference>
<protein>
    <recommendedName>
        <fullName evidence="5">Lebercilin domain-containing protein</fullName>
    </recommendedName>
</protein>
<evidence type="ECO:0000313" key="3">
    <source>
        <dbReference type="EMBL" id="KAK4468080.1"/>
    </source>
</evidence>
<keyword evidence="1" id="KW-0175">Coiled coil</keyword>
<reference evidence="3" key="2">
    <citation type="journal article" date="2023" name="Infect Dis Poverty">
        <title>Chromosome-scale genome of the human blood fluke Schistosoma mekongi and its implications for public health.</title>
        <authorList>
            <person name="Zhou M."/>
            <person name="Xu L."/>
            <person name="Xu D."/>
            <person name="Chen W."/>
            <person name="Khan J."/>
            <person name="Hu Y."/>
            <person name="Huang H."/>
            <person name="Wei H."/>
            <person name="Zhang Y."/>
            <person name="Chusongsang P."/>
            <person name="Tanasarnprasert K."/>
            <person name="Hu X."/>
            <person name="Limpanont Y."/>
            <person name="Lv Z."/>
        </authorList>
    </citation>
    <scope>NUCLEOTIDE SEQUENCE</scope>
    <source>
        <strain evidence="3">LV_2022a</strain>
    </source>
</reference>
<sequence>MRTSLLDKRRMCNRLPDSQFILDYGETYATDSELTVNEDKNLRFSKESGLESKQHKKNNQNPKTLLRNINYKSKVSQHNSTIKSSSQSTSGQISSSISSNKPHLNNKYSSSIIARWESSQLALADANSIIVQLNKELKDCKLELKTLQRQYKLQAVRLDKAIGQEADMPQIVDRLNAEIRSLQIRLREKTQQSNVDQRKINELYQRIYVLEKTAMDEKHSQSQFNDEESTVTRQRSNKITDIPIDLKVEKKKNSQLQHQMDMLTKNHKHEINTINEKLRCLQRKCQQLEMKLHERTQQLHEKTKLLELQNVHNHCISKNVILPTSTTSSSLSIHLTNDTDNQIEHVHQLIDQNQHSSNDRQSLKLSQMNVNNDNVVINNQDCTVNELMNNENTQKLSNDEFNTDNEVTHDNQINEIKLQHNIENQLNNNDTGIKILNNFKNNDLIIHQQQEFNSINEIRKYETEEERKCKLRLLQTLQQIDKEVKCQQYEDINLSQVNSHQNFNNSINNNYVKTSEEQLWNDLFGSKKDNNSEFHFHNDENILKNNLNHSISEYSHNKNSHTIITHSNNFINDTMNITNIKQSPWLSFHKTINQLSNELNIEHHVNHIHNNNKQFNCITSHINDVDADIEELHI</sequence>
<evidence type="ECO:0008006" key="5">
    <source>
        <dbReference type="Google" id="ProtNLM"/>
    </source>
</evidence>
<proteinExistence type="predicted"/>
<evidence type="ECO:0000256" key="1">
    <source>
        <dbReference type="SAM" id="Coils"/>
    </source>
</evidence>
<feature type="coiled-coil region" evidence="1">
    <location>
        <begin position="123"/>
        <end position="192"/>
    </location>
</feature>
<evidence type="ECO:0000256" key="2">
    <source>
        <dbReference type="SAM" id="MobiDB-lite"/>
    </source>
</evidence>
<dbReference type="AlphaFoldDB" id="A0AAE1Z5S4"/>
<organism evidence="3 4">
    <name type="scientific">Schistosoma mekongi</name>
    <name type="common">Parasitic worm</name>
    <dbReference type="NCBI Taxonomy" id="38744"/>
    <lineage>
        <taxon>Eukaryota</taxon>
        <taxon>Metazoa</taxon>
        <taxon>Spiralia</taxon>
        <taxon>Lophotrochozoa</taxon>
        <taxon>Platyhelminthes</taxon>
        <taxon>Trematoda</taxon>
        <taxon>Digenea</taxon>
        <taxon>Strigeidida</taxon>
        <taxon>Schistosomatoidea</taxon>
        <taxon>Schistosomatidae</taxon>
        <taxon>Schistosoma</taxon>
    </lineage>
</organism>
<gene>
    <name evidence="3" type="ORF">MN116_008069</name>
</gene>
<keyword evidence="4" id="KW-1185">Reference proteome</keyword>
<feature type="region of interest" description="Disordered" evidence="2">
    <location>
        <begin position="76"/>
        <end position="101"/>
    </location>
</feature>
<accession>A0AAE1Z5S4</accession>
<evidence type="ECO:0000313" key="4">
    <source>
        <dbReference type="Proteomes" id="UP001292079"/>
    </source>
</evidence>
<comment type="caution">
    <text evidence="3">The sequence shown here is derived from an EMBL/GenBank/DDBJ whole genome shotgun (WGS) entry which is preliminary data.</text>
</comment>
<name>A0AAE1Z5S4_SCHME</name>
<feature type="coiled-coil region" evidence="1">
    <location>
        <begin position="246"/>
        <end position="298"/>
    </location>
</feature>
<reference evidence="3" key="1">
    <citation type="submission" date="2022-04" db="EMBL/GenBank/DDBJ databases">
        <authorList>
            <person name="Xu L."/>
            <person name="Lv Z."/>
        </authorList>
    </citation>
    <scope>NUCLEOTIDE SEQUENCE</scope>
    <source>
        <strain evidence="3">LV_2022a</strain>
    </source>
</reference>
<dbReference type="Proteomes" id="UP001292079">
    <property type="component" value="Unassembled WGS sequence"/>
</dbReference>